<dbReference type="EMBL" id="CAJVQB010022205">
    <property type="protein sequence ID" value="CAG8798991.1"/>
    <property type="molecule type" value="Genomic_DNA"/>
</dbReference>
<evidence type="ECO:0000313" key="1">
    <source>
        <dbReference type="EMBL" id="CAG8798991.1"/>
    </source>
</evidence>
<keyword evidence="2" id="KW-1185">Reference proteome</keyword>
<protein>
    <submittedName>
        <fullName evidence="1">3521_t:CDS:1</fullName>
    </submittedName>
</protein>
<name>A0ABN7VU24_GIGMA</name>
<sequence length="153" mass="17606">MECDIPNYGTKEIKDKKMQAKGVGLAKQDDLIERIIANIKQIEVYSKIEVDINIDNKTEVVDKTSNEFDKIEDISSSIWVPVSKSLQSMVLCKRKDKLSLTLWDVPTYTRAIHIKKALSFYRKILIHEVMATGKSKVLYIELEPKDDRKASFL</sequence>
<evidence type="ECO:0000313" key="2">
    <source>
        <dbReference type="Proteomes" id="UP000789901"/>
    </source>
</evidence>
<dbReference type="Proteomes" id="UP000789901">
    <property type="component" value="Unassembled WGS sequence"/>
</dbReference>
<reference evidence="1 2" key="1">
    <citation type="submission" date="2021-06" db="EMBL/GenBank/DDBJ databases">
        <authorList>
            <person name="Kallberg Y."/>
            <person name="Tangrot J."/>
            <person name="Rosling A."/>
        </authorList>
    </citation>
    <scope>NUCLEOTIDE SEQUENCE [LARGE SCALE GENOMIC DNA]</scope>
    <source>
        <strain evidence="1 2">120-4 pot B 10/14</strain>
    </source>
</reference>
<organism evidence="1 2">
    <name type="scientific">Gigaspora margarita</name>
    <dbReference type="NCBI Taxonomy" id="4874"/>
    <lineage>
        <taxon>Eukaryota</taxon>
        <taxon>Fungi</taxon>
        <taxon>Fungi incertae sedis</taxon>
        <taxon>Mucoromycota</taxon>
        <taxon>Glomeromycotina</taxon>
        <taxon>Glomeromycetes</taxon>
        <taxon>Diversisporales</taxon>
        <taxon>Gigasporaceae</taxon>
        <taxon>Gigaspora</taxon>
    </lineage>
</organism>
<gene>
    <name evidence="1" type="ORF">GMARGA_LOCUS22708</name>
</gene>
<comment type="caution">
    <text evidence="1">The sequence shown here is derived from an EMBL/GenBank/DDBJ whole genome shotgun (WGS) entry which is preliminary data.</text>
</comment>
<accession>A0ABN7VU24</accession>
<proteinExistence type="predicted"/>